<dbReference type="Pfam" id="PF08240">
    <property type="entry name" value="ADH_N"/>
    <property type="match status" value="1"/>
</dbReference>
<organism evidence="2 3">
    <name type="scientific">Streptosporangium algeriense</name>
    <dbReference type="NCBI Taxonomy" id="1682748"/>
    <lineage>
        <taxon>Bacteria</taxon>
        <taxon>Bacillati</taxon>
        <taxon>Actinomycetota</taxon>
        <taxon>Actinomycetes</taxon>
        <taxon>Streptosporangiales</taxon>
        <taxon>Streptosporangiaceae</taxon>
        <taxon>Streptosporangium</taxon>
    </lineage>
</organism>
<sequence length="168" mass="17534">MRVVRVTRFGGPEVLVPGEAPDPVAGPGQVVIEVSVVGVTFVETQIRRGVDRWHDKPALPYVPGGTVAGRVGSVGEGVDPGWSGRRVIADLGETGGFAERAATLVENLIPVPEGLEPPEATALHTDGSTAFGLVEAARIRPGEWVLVEAAGVDLPVWCHRAGSSAYRA</sequence>
<keyword evidence="3" id="KW-1185">Reference proteome</keyword>
<proteinExistence type="predicted"/>
<dbReference type="Gene3D" id="3.90.180.10">
    <property type="entry name" value="Medium-chain alcohol dehydrogenases, catalytic domain"/>
    <property type="match status" value="1"/>
</dbReference>
<dbReference type="SUPFAM" id="SSF50129">
    <property type="entry name" value="GroES-like"/>
    <property type="match status" value="1"/>
</dbReference>
<evidence type="ECO:0000313" key="3">
    <source>
        <dbReference type="Proteomes" id="UP001597024"/>
    </source>
</evidence>
<feature type="non-terminal residue" evidence="2">
    <location>
        <position position="168"/>
    </location>
</feature>
<evidence type="ECO:0000259" key="1">
    <source>
        <dbReference type="Pfam" id="PF08240"/>
    </source>
</evidence>
<evidence type="ECO:0000313" key="2">
    <source>
        <dbReference type="EMBL" id="MFD0886020.1"/>
    </source>
</evidence>
<protein>
    <submittedName>
        <fullName evidence="2">Alcohol dehydrogenase catalytic domain-containing protein</fullName>
    </submittedName>
</protein>
<dbReference type="Proteomes" id="UP001597024">
    <property type="component" value="Unassembled WGS sequence"/>
</dbReference>
<feature type="domain" description="Alcohol dehydrogenase-like N-terminal" evidence="1">
    <location>
        <begin position="26"/>
        <end position="113"/>
    </location>
</feature>
<dbReference type="InterPro" id="IPR011032">
    <property type="entry name" value="GroES-like_sf"/>
</dbReference>
<gene>
    <name evidence="2" type="ORF">ACFQ08_15850</name>
</gene>
<accession>A0ABW3DQ40</accession>
<dbReference type="Gene3D" id="3.40.50.720">
    <property type="entry name" value="NAD(P)-binding Rossmann-like Domain"/>
    <property type="match status" value="1"/>
</dbReference>
<reference evidence="3" key="1">
    <citation type="journal article" date="2019" name="Int. J. Syst. Evol. Microbiol.">
        <title>The Global Catalogue of Microorganisms (GCM) 10K type strain sequencing project: providing services to taxonomists for standard genome sequencing and annotation.</title>
        <authorList>
            <consortium name="The Broad Institute Genomics Platform"/>
            <consortium name="The Broad Institute Genome Sequencing Center for Infectious Disease"/>
            <person name="Wu L."/>
            <person name="Ma J."/>
        </authorList>
    </citation>
    <scope>NUCLEOTIDE SEQUENCE [LARGE SCALE GENOMIC DNA]</scope>
    <source>
        <strain evidence="3">CCUG 62974</strain>
    </source>
</reference>
<comment type="caution">
    <text evidence="2">The sequence shown here is derived from an EMBL/GenBank/DDBJ whole genome shotgun (WGS) entry which is preliminary data.</text>
</comment>
<dbReference type="EMBL" id="JBHTHX010000495">
    <property type="protein sequence ID" value="MFD0886020.1"/>
    <property type="molecule type" value="Genomic_DNA"/>
</dbReference>
<dbReference type="PANTHER" id="PTHR43677">
    <property type="entry name" value="SHORT-CHAIN DEHYDROGENASE/REDUCTASE"/>
    <property type="match status" value="1"/>
</dbReference>
<dbReference type="InterPro" id="IPR013154">
    <property type="entry name" value="ADH-like_N"/>
</dbReference>
<dbReference type="InterPro" id="IPR051397">
    <property type="entry name" value="Zn-ADH-like_protein"/>
</dbReference>
<name>A0ABW3DQ40_9ACTN</name>
<dbReference type="PANTHER" id="PTHR43677:SF4">
    <property type="entry name" value="QUINONE OXIDOREDUCTASE-LIKE PROTEIN 2"/>
    <property type="match status" value="1"/>
</dbReference>